<feature type="region of interest" description="Disordered" evidence="1">
    <location>
        <begin position="201"/>
        <end position="253"/>
    </location>
</feature>
<proteinExistence type="predicted"/>
<dbReference type="InterPro" id="IPR052712">
    <property type="entry name" value="Acid_resist_chaperone_HdeD"/>
</dbReference>
<keyword evidence="2" id="KW-0812">Transmembrane</keyword>
<feature type="compositionally biased region" description="Acidic residues" evidence="1">
    <location>
        <begin position="233"/>
        <end position="253"/>
    </location>
</feature>
<keyword evidence="2" id="KW-0472">Membrane</keyword>
<dbReference type="PANTHER" id="PTHR34989">
    <property type="entry name" value="PROTEIN HDED"/>
    <property type="match status" value="1"/>
</dbReference>
<accession>A0ABV1HD23</accession>
<feature type="transmembrane region" description="Helical" evidence="2">
    <location>
        <begin position="159"/>
        <end position="180"/>
    </location>
</feature>
<comment type="caution">
    <text evidence="3">The sequence shown here is derived from an EMBL/GenBank/DDBJ whole genome shotgun (WGS) entry which is preliminary data.</text>
</comment>
<name>A0ABV1HD23_9FIRM</name>
<protein>
    <submittedName>
        <fullName evidence="3">DUF308 domain-containing protein</fullName>
    </submittedName>
</protein>
<reference evidence="3 4" key="1">
    <citation type="submission" date="2024-03" db="EMBL/GenBank/DDBJ databases">
        <title>Human intestinal bacterial collection.</title>
        <authorList>
            <person name="Pauvert C."/>
            <person name="Hitch T.C.A."/>
            <person name="Clavel T."/>
        </authorList>
    </citation>
    <scope>NUCLEOTIDE SEQUENCE [LARGE SCALE GENOMIC DNA]</scope>
    <source>
        <strain evidence="3 4">CLA-AA-H185</strain>
    </source>
</reference>
<feature type="compositionally biased region" description="Polar residues" evidence="1">
    <location>
        <begin position="221"/>
        <end position="230"/>
    </location>
</feature>
<keyword evidence="4" id="KW-1185">Reference proteome</keyword>
<evidence type="ECO:0000256" key="1">
    <source>
        <dbReference type="SAM" id="MobiDB-lite"/>
    </source>
</evidence>
<feature type="transmembrane region" description="Helical" evidence="2">
    <location>
        <begin position="40"/>
        <end position="62"/>
    </location>
</feature>
<dbReference type="InterPro" id="IPR005325">
    <property type="entry name" value="DUF308_memb"/>
</dbReference>
<dbReference type="PANTHER" id="PTHR34989:SF1">
    <property type="entry name" value="PROTEIN HDED"/>
    <property type="match status" value="1"/>
</dbReference>
<dbReference type="EMBL" id="JBBMEX010000006">
    <property type="protein sequence ID" value="MEQ2557616.1"/>
    <property type="molecule type" value="Genomic_DNA"/>
</dbReference>
<evidence type="ECO:0000256" key="2">
    <source>
        <dbReference type="SAM" id="Phobius"/>
    </source>
</evidence>
<dbReference type="Pfam" id="PF03729">
    <property type="entry name" value="DUF308"/>
    <property type="match status" value="2"/>
</dbReference>
<evidence type="ECO:0000313" key="4">
    <source>
        <dbReference type="Proteomes" id="UP001454489"/>
    </source>
</evidence>
<feature type="transmembrane region" description="Helical" evidence="2">
    <location>
        <begin position="12"/>
        <end position="34"/>
    </location>
</feature>
<organism evidence="3 4">
    <name type="scientific">Maccoyibacter intestinihominis</name>
    <dbReference type="NCBI Taxonomy" id="3133499"/>
    <lineage>
        <taxon>Bacteria</taxon>
        <taxon>Bacillati</taxon>
        <taxon>Bacillota</taxon>
        <taxon>Clostridia</taxon>
        <taxon>Lachnospirales</taxon>
        <taxon>Lachnospiraceae</taxon>
        <taxon>Maccoyibacter</taxon>
    </lineage>
</organism>
<feature type="transmembrane region" description="Helical" evidence="2">
    <location>
        <begin position="74"/>
        <end position="92"/>
    </location>
</feature>
<evidence type="ECO:0000313" key="3">
    <source>
        <dbReference type="EMBL" id="MEQ2557616.1"/>
    </source>
</evidence>
<feature type="transmembrane region" description="Helical" evidence="2">
    <location>
        <begin position="98"/>
        <end position="115"/>
    </location>
</feature>
<dbReference type="RefSeq" id="WP_353530705.1">
    <property type="nucleotide sequence ID" value="NZ_JBBMEX010000006.1"/>
</dbReference>
<feature type="transmembrane region" description="Helical" evidence="2">
    <location>
        <begin position="127"/>
        <end position="147"/>
    </location>
</feature>
<keyword evidence="2" id="KW-1133">Transmembrane helix</keyword>
<sequence>MKTKEKKESSFLNRLFTGVSLVYLLLGILLIVLPDLQMEYVCYGISVVLVIIGIILIVKYFLEESYKNLNQYGFSIGVFLVIIGVCTLVKNQEMAKSFQLYIGVCILLTAIIKLQNAMDLKALKDRTWGVICVVSLVIVVCAVLIIMNPFSDRNYEIALTYFSLLFDGIISLFSYHYLAFRIRQKEKKSRVRKETKEFAEKQELEFSDAPSMDESTEPEDLQQTTDNAGSTGDEWELEEKEQEDDSEQGDIHV</sequence>
<dbReference type="Proteomes" id="UP001454489">
    <property type="component" value="Unassembled WGS sequence"/>
</dbReference>
<gene>
    <name evidence="3" type="ORF">WMO43_07015</name>
</gene>